<organism evidence="2">
    <name type="scientific">mine drainage metagenome</name>
    <dbReference type="NCBI Taxonomy" id="410659"/>
    <lineage>
        <taxon>unclassified sequences</taxon>
        <taxon>metagenomes</taxon>
        <taxon>ecological metagenomes</taxon>
    </lineage>
</organism>
<dbReference type="PROSITE" id="PS50975">
    <property type="entry name" value="ATP_GRASP"/>
    <property type="match status" value="1"/>
</dbReference>
<dbReference type="GO" id="GO:0005524">
    <property type="term" value="F:ATP binding"/>
    <property type="evidence" value="ECO:0007669"/>
    <property type="project" value="InterPro"/>
</dbReference>
<gene>
    <name evidence="2" type="ORF">B1B_14035</name>
</gene>
<dbReference type="EMBL" id="AUZY01009262">
    <property type="protein sequence ID" value="EQD42494.1"/>
    <property type="molecule type" value="Genomic_DNA"/>
</dbReference>
<reference evidence="2" key="2">
    <citation type="journal article" date="2014" name="ISME J.">
        <title>Microbial stratification in low pH oxic and suboxic macroscopic growths along an acid mine drainage.</title>
        <authorList>
            <person name="Mendez-Garcia C."/>
            <person name="Mesa V."/>
            <person name="Sprenger R.R."/>
            <person name="Richter M."/>
            <person name="Diez M.S."/>
            <person name="Solano J."/>
            <person name="Bargiela R."/>
            <person name="Golyshina O.V."/>
            <person name="Manteca A."/>
            <person name="Ramos J.L."/>
            <person name="Gallego J.R."/>
            <person name="Llorente I."/>
            <person name="Martins Dos Santos V.A."/>
            <person name="Jensen O.N."/>
            <person name="Pelaez A.I."/>
            <person name="Sanchez J."/>
            <person name="Ferrer M."/>
        </authorList>
    </citation>
    <scope>NUCLEOTIDE SEQUENCE</scope>
</reference>
<feature type="non-terminal residue" evidence="2">
    <location>
        <position position="257"/>
    </location>
</feature>
<proteinExistence type="predicted"/>
<accession>T1AP55</accession>
<dbReference type="SUPFAM" id="SSF56059">
    <property type="entry name" value="Glutathione synthetase ATP-binding domain-like"/>
    <property type="match status" value="1"/>
</dbReference>
<protein>
    <submittedName>
        <fullName evidence="2">Glutathione synthase</fullName>
    </submittedName>
</protein>
<reference evidence="2" key="1">
    <citation type="submission" date="2013-08" db="EMBL/GenBank/DDBJ databases">
        <authorList>
            <person name="Mendez C."/>
            <person name="Richter M."/>
            <person name="Ferrer M."/>
            <person name="Sanchez J."/>
        </authorList>
    </citation>
    <scope>NUCLEOTIDE SEQUENCE</scope>
</reference>
<feature type="domain" description="ATP-grasp" evidence="1">
    <location>
        <begin position="133"/>
        <end position="182"/>
    </location>
</feature>
<dbReference type="InterPro" id="IPR011761">
    <property type="entry name" value="ATP-grasp"/>
</dbReference>
<comment type="caution">
    <text evidence="2">The sequence shown here is derived from an EMBL/GenBank/DDBJ whole genome shotgun (WGS) entry which is preliminary data.</text>
</comment>
<dbReference type="Gene3D" id="3.30.470.20">
    <property type="entry name" value="ATP-grasp fold, B domain"/>
    <property type="match status" value="1"/>
</dbReference>
<name>T1AP55_9ZZZZ</name>
<dbReference type="GO" id="GO:0046872">
    <property type="term" value="F:metal ion binding"/>
    <property type="evidence" value="ECO:0007669"/>
    <property type="project" value="InterPro"/>
</dbReference>
<evidence type="ECO:0000259" key="1">
    <source>
        <dbReference type="PROSITE" id="PS50975"/>
    </source>
</evidence>
<evidence type="ECO:0000313" key="2">
    <source>
        <dbReference type="EMBL" id="EQD42494.1"/>
    </source>
</evidence>
<sequence length="257" mass="28633">REMRSEGVSQRSRHEATRLRLPTRLLLMLSERGPRGRAVATRLELMRIEIRSRARPFPKAARHSSHDLARSHDETYRRIWTEAASAIGAESTEYAPGYFRFTRNNTEAIAWRHHVMIDSPATTTLASDKPVLLDLLRAANLPVPAHVTAEIERPARLLGFLSSSPGPCVVKPARGTSGGDGVTCGVRSPDELVQAWLLARRYCPVVIAERQVAGDSYRLLFLDGKLLAALRRQPPSVIGDGHRSIHQLIATMNDERI</sequence>
<dbReference type="AlphaFoldDB" id="T1AP55"/>
<feature type="non-terminal residue" evidence="2">
    <location>
        <position position="1"/>
    </location>
</feature>